<evidence type="ECO:0000313" key="4">
    <source>
        <dbReference type="Proteomes" id="UP000683417"/>
    </source>
</evidence>
<feature type="transmembrane region" description="Helical" evidence="2">
    <location>
        <begin position="56"/>
        <end position="80"/>
    </location>
</feature>
<dbReference type="EMBL" id="CAJHIT010000005">
    <property type="protein sequence ID" value="CAD6501978.1"/>
    <property type="molecule type" value="Genomic_DNA"/>
</dbReference>
<evidence type="ECO:0000256" key="2">
    <source>
        <dbReference type="SAM" id="Phobius"/>
    </source>
</evidence>
<accession>A0A9W4D0B1</accession>
<dbReference type="Proteomes" id="UP000683417">
    <property type="component" value="Unassembled WGS sequence"/>
</dbReference>
<feature type="transmembrane region" description="Helical" evidence="2">
    <location>
        <begin position="101"/>
        <end position="122"/>
    </location>
</feature>
<feature type="compositionally biased region" description="Basic and acidic residues" evidence="1">
    <location>
        <begin position="624"/>
        <end position="638"/>
    </location>
</feature>
<feature type="region of interest" description="Disordered" evidence="1">
    <location>
        <begin position="496"/>
        <end position="523"/>
    </location>
</feature>
<proteinExistence type="predicted"/>
<keyword evidence="2" id="KW-0472">Membrane</keyword>
<organism evidence="3 4">
    <name type="scientific">Blumeria graminis f. sp. triticale</name>
    <dbReference type="NCBI Taxonomy" id="1689686"/>
    <lineage>
        <taxon>Eukaryota</taxon>
        <taxon>Fungi</taxon>
        <taxon>Dikarya</taxon>
        <taxon>Ascomycota</taxon>
        <taxon>Pezizomycotina</taxon>
        <taxon>Leotiomycetes</taxon>
        <taxon>Erysiphales</taxon>
        <taxon>Erysiphaceae</taxon>
        <taxon>Blumeria</taxon>
    </lineage>
</organism>
<keyword evidence="2" id="KW-1133">Transmembrane helix</keyword>
<feature type="transmembrane region" description="Helical" evidence="2">
    <location>
        <begin position="259"/>
        <end position="277"/>
    </location>
</feature>
<evidence type="ECO:0000256" key="1">
    <source>
        <dbReference type="SAM" id="MobiDB-lite"/>
    </source>
</evidence>
<feature type="region of interest" description="Disordered" evidence="1">
    <location>
        <begin position="546"/>
        <end position="655"/>
    </location>
</feature>
<feature type="transmembrane region" description="Helical" evidence="2">
    <location>
        <begin position="289"/>
        <end position="311"/>
    </location>
</feature>
<name>A0A9W4D0B1_BLUGR</name>
<keyword evidence="2" id="KW-0812">Transmembrane</keyword>
<comment type="caution">
    <text evidence="3">The sequence shown here is derived from an EMBL/GenBank/DDBJ whole genome shotgun (WGS) entry which is preliminary data.</text>
</comment>
<feature type="transmembrane region" description="Helical" evidence="2">
    <location>
        <begin position="142"/>
        <end position="165"/>
    </location>
</feature>
<reference evidence="3" key="1">
    <citation type="submission" date="2020-10" db="EMBL/GenBank/DDBJ databases">
        <authorList>
            <person name="Muller C M."/>
        </authorList>
    </citation>
    <scope>NUCLEOTIDE SEQUENCE</scope>
    <source>
        <strain evidence="3">THUN-12</strain>
    </source>
</reference>
<feature type="compositionally biased region" description="Basic and acidic residues" evidence="1">
    <location>
        <begin position="562"/>
        <end position="578"/>
    </location>
</feature>
<gene>
    <name evidence="3" type="ORF">BGTH12_LOCUS3336</name>
</gene>
<evidence type="ECO:0000313" key="3">
    <source>
        <dbReference type="EMBL" id="CAD6501978.1"/>
    </source>
</evidence>
<feature type="transmembrane region" description="Helical" evidence="2">
    <location>
        <begin position="177"/>
        <end position="198"/>
    </location>
</feature>
<feature type="compositionally biased region" description="Polar residues" evidence="1">
    <location>
        <begin position="547"/>
        <end position="561"/>
    </location>
</feature>
<feature type="transmembrane region" description="Helical" evidence="2">
    <location>
        <begin position="218"/>
        <end position="239"/>
    </location>
</feature>
<feature type="compositionally biased region" description="Low complexity" evidence="1">
    <location>
        <begin position="508"/>
        <end position="523"/>
    </location>
</feature>
<dbReference type="AlphaFoldDB" id="A0A9W4D0B1"/>
<protein>
    <submittedName>
        <fullName evidence="3">BgTH12-02221</fullName>
    </submittedName>
</protein>
<sequence>MVVYTRTIMLALRNVDYIGSPDFLPPDITNTTDPATAQLISKLIFAESKWIRTSTILLASFNIIAAAATAASIIYDCYWASKRCNPKFKASKFCISSIHPAELYPLIISIGIVIQGIIFTSVQSTGLMSVTIDGCGTIAQVIWPAIFIVPYIQVVLGIECAFRALQNLPFQARGKYNVSKCGAIVFVMLIATWIPSFLVPAPDICLASLLGFITRYGVPGIIIFSSAAGLMFISALTIFLKLSTANFVDQHQRIAASRIVHYMAVGFVSLALILPYFGSLASTEGNKKLGMLATVVLNISGLIHGLLHLILRANTSTTSIGPKIGGSWDGGKHEIRIFGPNELRNYRPIEDPVFSSLSLSTATRESQFSELSRKAGSSDLEKEEINMEKLPSHVYGSPQHTEVETSEIPATTMQNPFPFLSAQEAPPPIPFNQFAQQVSIYDITDLAPPKPSFARNSRHVRVSSDSSTATVQIGLRLSLAPLQAFAKNEEAFSLPSTTYDARPPAAPASPASPASPAPLSSPYSLQPKTYSGFQRAVLPPIPLHVETNVSTGQSSPMLSSPNDKKPEKPESPHLKENLDTLEQPISLLPSKPSDTKKPRLSGIKLSPSVYRPQKKSSATSRKGSVHEPSKSPTEKFKGPDSPSNSTNPGERADWI</sequence>